<dbReference type="CDD" id="cd04043">
    <property type="entry name" value="C2_Munc13_fungal"/>
    <property type="match status" value="1"/>
</dbReference>
<dbReference type="InterPro" id="IPR010439">
    <property type="entry name" value="MUN_dom"/>
</dbReference>
<feature type="compositionally biased region" description="Pro residues" evidence="1">
    <location>
        <begin position="351"/>
        <end position="361"/>
    </location>
</feature>
<name>A0AAD9WDV2_9HELO</name>
<dbReference type="InterPro" id="IPR000008">
    <property type="entry name" value="C2_dom"/>
</dbReference>
<dbReference type="Gene3D" id="1.20.58.1100">
    <property type="match status" value="1"/>
</dbReference>
<feature type="region of interest" description="Disordered" evidence="1">
    <location>
        <begin position="1"/>
        <end position="31"/>
    </location>
</feature>
<keyword evidence="6" id="KW-1185">Reference proteome</keyword>
<dbReference type="SUPFAM" id="SSF49562">
    <property type="entry name" value="C2 domain (Calcium/lipid-binding domain, CaLB)"/>
    <property type="match status" value="1"/>
</dbReference>
<dbReference type="Proteomes" id="UP001285354">
    <property type="component" value="Unassembled WGS sequence"/>
</dbReference>
<organism evidence="5 6">
    <name type="scientific">Diplocarpon rosae</name>
    <dbReference type="NCBI Taxonomy" id="946125"/>
    <lineage>
        <taxon>Eukaryota</taxon>
        <taxon>Fungi</taxon>
        <taxon>Dikarya</taxon>
        <taxon>Ascomycota</taxon>
        <taxon>Pezizomycotina</taxon>
        <taxon>Leotiomycetes</taxon>
        <taxon>Helotiales</taxon>
        <taxon>Drepanopezizaceae</taxon>
        <taxon>Diplocarpon</taxon>
    </lineage>
</organism>
<dbReference type="EMBL" id="JAUBYV010000005">
    <property type="protein sequence ID" value="KAK2626553.1"/>
    <property type="molecule type" value="Genomic_DNA"/>
</dbReference>
<feature type="domain" description="MHD1" evidence="3">
    <location>
        <begin position="702"/>
        <end position="828"/>
    </location>
</feature>
<evidence type="ECO:0000256" key="1">
    <source>
        <dbReference type="SAM" id="MobiDB-lite"/>
    </source>
</evidence>
<dbReference type="Pfam" id="PF06292">
    <property type="entry name" value="MUN"/>
    <property type="match status" value="1"/>
</dbReference>
<feature type="domain" description="MHD2" evidence="4">
    <location>
        <begin position="1135"/>
        <end position="1257"/>
    </location>
</feature>
<dbReference type="Gene3D" id="2.60.40.150">
    <property type="entry name" value="C2 domain"/>
    <property type="match status" value="1"/>
</dbReference>
<dbReference type="Pfam" id="PF00168">
    <property type="entry name" value="C2"/>
    <property type="match status" value="1"/>
</dbReference>
<dbReference type="InterPro" id="IPR035892">
    <property type="entry name" value="C2_domain_sf"/>
</dbReference>
<evidence type="ECO:0000259" key="4">
    <source>
        <dbReference type="PROSITE" id="PS51259"/>
    </source>
</evidence>
<protein>
    <recommendedName>
        <fullName evidence="7">C2 domain containing protein</fullName>
    </recommendedName>
</protein>
<dbReference type="PROSITE" id="PS51259">
    <property type="entry name" value="MHD2"/>
    <property type="match status" value="1"/>
</dbReference>
<feature type="domain" description="C2" evidence="2">
    <location>
        <begin position="907"/>
        <end position="1025"/>
    </location>
</feature>
<dbReference type="SMART" id="SM00239">
    <property type="entry name" value="C2"/>
    <property type="match status" value="1"/>
</dbReference>
<dbReference type="InterPro" id="IPR052811">
    <property type="entry name" value="Glucose_resp_signaling"/>
</dbReference>
<dbReference type="PROSITE" id="PS50004">
    <property type="entry name" value="C2"/>
    <property type="match status" value="1"/>
</dbReference>
<dbReference type="Gene3D" id="1.10.357.50">
    <property type="match status" value="1"/>
</dbReference>
<proteinExistence type="predicted"/>
<dbReference type="InterPro" id="IPR014772">
    <property type="entry name" value="Munc13_dom-2"/>
</dbReference>
<comment type="caution">
    <text evidence="5">The sequence shown here is derived from an EMBL/GenBank/DDBJ whole genome shotgun (WGS) entry which is preliminary data.</text>
</comment>
<accession>A0AAD9WDV2</accession>
<evidence type="ECO:0008006" key="7">
    <source>
        <dbReference type="Google" id="ProtNLM"/>
    </source>
</evidence>
<evidence type="ECO:0000313" key="5">
    <source>
        <dbReference type="EMBL" id="KAK2626553.1"/>
    </source>
</evidence>
<dbReference type="PANTHER" id="PTHR47263:SF1">
    <property type="entry name" value="C2 DOMAIN PROTEIN (AFU_ORTHOLOGUE AFUA_7G02350)"/>
    <property type="match status" value="1"/>
</dbReference>
<evidence type="ECO:0000259" key="3">
    <source>
        <dbReference type="PROSITE" id="PS51258"/>
    </source>
</evidence>
<dbReference type="PANTHER" id="PTHR47263">
    <property type="entry name" value="ADENYLATE CYCLASE ACTIVATION PROTEIN GIT1"/>
    <property type="match status" value="1"/>
</dbReference>
<evidence type="ECO:0000313" key="6">
    <source>
        <dbReference type="Proteomes" id="UP001285354"/>
    </source>
</evidence>
<dbReference type="PROSITE" id="PS51258">
    <property type="entry name" value="MHD1"/>
    <property type="match status" value="1"/>
</dbReference>
<evidence type="ECO:0000259" key="2">
    <source>
        <dbReference type="PROSITE" id="PS50004"/>
    </source>
</evidence>
<feature type="region of interest" description="Disordered" evidence="1">
    <location>
        <begin position="343"/>
        <end position="367"/>
    </location>
</feature>
<reference evidence="5" key="1">
    <citation type="submission" date="2023-06" db="EMBL/GenBank/DDBJ databases">
        <title>Draft genome of Marssonina rosae.</title>
        <authorList>
            <person name="Cheng Q."/>
        </authorList>
    </citation>
    <scope>NUCLEOTIDE SEQUENCE</scope>
    <source>
        <strain evidence="5">R4</strain>
    </source>
</reference>
<sequence>MSPDPSRTRASRRINSIQNEKRMSRNPSRARAKAVSYNDAYTFALRVAYLHHLLQPRAKRKQYVPAPRPIKVRKTIMIGELVQEFSLIKDTKSAKFPHGFMSPLEKRIQGVLVGRERLPGYNDAAVKRTFAEAYTAFTEAGFRKRMDKERRVEDLVLIFYSNATKALQKGKAQDDDSWKLLVDRHVALFVRLISNTLKDHGNDKDRPELMSRLATLESKLLTNDQDLSADTADGPGGSSVEVVVPVSHDVKDMPMVQTVARIFGLAFSQVQAEIDANRKLWTEENALSDLKAYQHCLNANTKRTLRSDDFDLEEGYQAWKRAEGPELSQMMAEILQAKPELVKMSSGSNKPLPPVRSPPATSPNDDQAYSDLARAILSPVEPSSTSLAFDQPVDMSALSLDDNQSGRLFLEESTFTFIPPEPRSFYRSILSHAMTFDQLHAPTDGLTTGPPLARASTELLRELCVRWRIPQFSRLVLFLDVAAQKFLDQEIGLDELDATFEFIKNPPTENRRSSIHSHPLNQSLSSIDQSHWTVQDLALYRQILYSLNDGLLRDLYDLLQHCYDSKPPSPGPVLTVLDCHIHGDPSFDLGSGELEAYKVQLADGLRAKAASVYRGYLEAEVPQNQEEWQFYHVVQLGKSVVKLCERIQKRYRKNPEILGVNPLTILVETMFPSFENDARDLIQRILQVAQTNNAEVDLQDGFDLYRELVEIRRIHHGALPERPFAFHIEELLADFVWRWIRVSESKMVELVDEAIKQDQFQVRSDHRDRHATDDERHSVSVIDLFRLFNQTADQIFQLEWDDDVQYAKFMTALSKSFAMGLARYCEILEQRFTKEMDRLSPAQEAAASQTKQEKWMQLAKDAWNNKEKIEPFQFYPESFVKLNNIEYAIQQLDVLEKTMNVDACADVLAKIAPPKEKQRRPSKYVFTIKIVEAEELKACDPNGTSDPYVVLGDEYQKRLAKTRVVMKNLNPRWDESVDITVQGALNVIATVWDWDTFGDHDFVGRTSLKLDPVHFSDYMPREYWLNLDTQGRLLLRVSMEGERDDIQFYFGKAFRLLKRTERDMTRNITDKVFTLTSSQYLPRLTRAQLSQYINTSLSTDALRHVLSPGGISASVTSLWKSRQSIMPAVTPLDVENALKPLFTYFDENFAIMKQTLTDASMIMVMTRLWKEVLLALEGLLVPPLSDKPSGQRPLTQQEMDIVFRWLELLFDFFHARDEETGEVMGVPADVLKSPKYHELASLNFFYFDTTENLIRTSERMTTASIQRANVQRNRLSAPPTLGASFGGLLGATSMKRSKSIMLSRNLGTMKKAKEEKRKEAQADPSDDMILRILRMRPEAASYLRDRSRQKERLAAAAAAEMIVRQSLAAGGPRFGANNLPRR</sequence>
<gene>
    <name evidence="5" type="ORF">QTJ16_003728</name>
</gene>
<dbReference type="InterPro" id="IPR014770">
    <property type="entry name" value="Munc13_1"/>
</dbReference>